<dbReference type="InterPro" id="IPR013325">
    <property type="entry name" value="RNA_pol_sigma_r2"/>
</dbReference>
<dbReference type="Pfam" id="PF04542">
    <property type="entry name" value="Sigma70_r2"/>
    <property type="match status" value="1"/>
</dbReference>
<dbReference type="HAMAP" id="MF_02064">
    <property type="entry name" value="Sigma70_SigI"/>
    <property type="match status" value="1"/>
</dbReference>
<organism evidence="8 9">
    <name type="scientific">Paenibacillus cellulosilyticus</name>
    <dbReference type="NCBI Taxonomy" id="375489"/>
    <lineage>
        <taxon>Bacteria</taxon>
        <taxon>Bacillati</taxon>
        <taxon>Bacillota</taxon>
        <taxon>Bacilli</taxon>
        <taxon>Bacillales</taxon>
        <taxon>Paenibacillaceae</taxon>
        <taxon>Paenibacillus</taxon>
    </lineage>
</organism>
<dbReference type="InterPro" id="IPR007627">
    <property type="entry name" value="RNA_pol_sigma70_r2"/>
</dbReference>
<dbReference type="NCBIfam" id="TIGR02895">
    <property type="entry name" value="spore_sigI"/>
    <property type="match status" value="1"/>
</dbReference>
<name>A0A2V2Z1N5_9BACL</name>
<dbReference type="PIRSF" id="PIRSF038953">
    <property type="entry name" value="SigI"/>
    <property type="match status" value="1"/>
</dbReference>
<accession>A0A2V2Z1N5</accession>
<dbReference type="EMBL" id="QGTQ01000002">
    <property type="protein sequence ID" value="PWW07461.1"/>
    <property type="molecule type" value="Genomic_DNA"/>
</dbReference>
<dbReference type="NCBIfam" id="NF006176">
    <property type="entry name" value="PRK08311.2-4"/>
    <property type="match status" value="1"/>
</dbReference>
<comment type="activity regulation">
    <text evidence="6">Negatively regulated by the anti-sigma-I factor RsgI.</text>
</comment>
<evidence type="ECO:0000256" key="3">
    <source>
        <dbReference type="ARBA" id="ARBA00023082"/>
    </source>
</evidence>
<keyword evidence="5 6" id="KW-0804">Transcription</keyword>
<evidence type="ECO:0000313" key="8">
    <source>
        <dbReference type="EMBL" id="PWW07461.1"/>
    </source>
</evidence>
<evidence type="ECO:0000256" key="2">
    <source>
        <dbReference type="ARBA" id="ARBA00023015"/>
    </source>
</evidence>
<keyword evidence="1 6" id="KW-0963">Cytoplasm</keyword>
<dbReference type="NCBIfam" id="TIGR02937">
    <property type="entry name" value="sigma70-ECF"/>
    <property type="match status" value="1"/>
</dbReference>
<keyword evidence="3 6" id="KW-0731">Sigma factor</keyword>
<dbReference type="PANTHER" id="PTHR30385">
    <property type="entry name" value="SIGMA FACTOR F FLAGELLAR"/>
    <property type="match status" value="1"/>
</dbReference>
<dbReference type="InterPro" id="IPR014244">
    <property type="entry name" value="RNA_pol_sigma-I"/>
</dbReference>
<dbReference type="PANTHER" id="PTHR30385:SF6">
    <property type="entry name" value="RNA POLYMERASE SIGMA FACTOR SIGI"/>
    <property type="match status" value="1"/>
</dbReference>
<comment type="function">
    <text evidence="6">Sigma factors are initiation factors that promote the attachment of RNA polymerase to specific initiation sites and are then released.</text>
</comment>
<feature type="DNA-binding region" description="H-T-H motif" evidence="6">
    <location>
        <begin position="235"/>
        <end position="254"/>
    </location>
</feature>
<comment type="similarity">
    <text evidence="6">Belongs to the sigma-70 factor family. SigI subfamily.</text>
</comment>
<protein>
    <recommendedName>
        <fullName evidence="6">RNA polymerase sigma factor SigI</fullName>
    </recommendedName>
</protein>
<dbReference type="GO" id="GO:0003677">
    <property type="term" value="F:DNA binding"/>
    <property type="evidence" value="ECO:0007669"/>
    <property type="project" value="UniProtKB-UniRule"/>
</dbReference>
<proteinExistence type="inferred from homology"/>
<dbReference type="Proteomes" id="UP000246635">
    <property type="component" value="Unassembled WGS sequence"/>
</dbReference>
<evidence type="ECO:0000256" key="5">
    <source>
        <dbReference type="ARBA" id="ARBA00023163"/>
    </source>
</evidence>
<keyword evidence="6" id="KW-0346">Stress response</keyword>
<dbReference type="SUPFAM" id="SSF88946">
    <property type="entry name" value="Sigma2 domain of RNA polymerase sigma factors"/>
    <property type="match status" value="1"/>
</dbReference>
<gene>
    <name evidence="6" type="primary">sigI</name>
    <name evidence="8" type="ORF">DFQ01_102355</name>
</gene>
<keyword evidence="9" id="KW-1185">Reference proteome</keyword>
<sequence length="292" mass="33560">MRTPSFIEGQTNDVSEVTRLLLVLFKRFISKVSGERSSKKQTADTPEQTIERIRSGDEQARAELIAQYEPYILKVTSQFSKRYIDPVQDDEYSVALIAFNEAIDGFSSSAGRSFLGFAETVIRRRLIDYVRKEQRHTQSVPYSAFDMEDDEQTVTNPIETSQAQQQYSRDREKEERKQEILELSAKLQQFGIAFSDLVDQAPKHTDTRAMLFGIGRMATEARFYDSIMDKGRLPVTELAEQAGVSRKTIERNRKYIIALAVIHKGNYPYIQAYVQQTPPQAIKQHTAQEVKW</sequence>
<evidence type="ECO:0000259" key="7">
    <source>
        <dbReference type="Pfam" id="PF04542"/>
    </source>
</evidence>
<evidence type="ECO:0000313" key="9">
    <source>
        <dbReference type="Proteomes" id="UP000246635"/>
    </source>
</evidence>
<feature type="domain" description="RNA polymerase sigma-70 region 2" evidence="7">
    <location>
        <begin position="64"/>
        <end position="135"/>
    </location>
</feature>
<keyword evidence="4 6" id="KW-0238">DNA-binding</keyword>
<dbReference type="InterPro" id="IPR014284">
    <property type="entry name" value="RNA_pol_sigma-70_dom"/>
</dbReference>
<dbReference type="Gene3D" id="1.10.1740.10">
    <property type="match status" value="1"/>
</dbReference>
<dbReference type="AlphaFoldDB" id="A0A2V2Z1N5"/>
<reference evidence="8 9" key="1">
    <citation type="submission" date="2018-05" db="EMBL/GenBank/DDBJ databases">
        <title>Genomic Encyclopedia of Type Strains, Phase III (KMG-III): the genomes of soil and plant-associated and newly described type strains.</title>
        <authorList>
            <person name="Whitman W."/>
        </authorList>
    </citation>
    <scope>NUCLEOTIDE SEQUENCE [LARGE SCALE GENOMIC DNA]</scope>
    <source>
        <strain evidence="8 9">CECT 5696</strain>
    </source>
</reference>
<dbReference type="GO" id="GO:0005737">
    <property type="term" value="C:cytoplasm"/>
    <property type="evidence" value="ECO:0007669"/>
    <property type="project" value="UniProtKB-SubCell"/>
</dbReference>
<comment type="caution">
    <text evidence="8">The sequence shown here is derived from an EMBL/GenBank/DDBJ whole genome shotgun (WGS) entry which is preliminary data.</text>
</comment>
<evidence type="ECO:0000256" key="1">
    <source>
        <dbReference type="ARBA" id="ARBA00022490"/>
    </source>
</evidence>
<dbReference type="GO" id="GO:0016987">
    <property type="term" value="F:sigma factor activity"/>
    <property type="evidence" value="ECO:0007669"/>
    <property type="project" value="UniProtKB-UniRule"/>
</dbReference>
<evidence type="ECO:0000256" key="6">
    <source>
        <dbReference type="HAMAP-Rule" id="MF_02064"/>
    </source>
</evidence>
<keyword evidence="2 6" id="KW-0805">Transcription regulation</keyword>
<comment type="subcellular location">
    <subcellularLocation>
        <location evidence="6">Cytoplasm</location>
    </subcellularLocation>
</comment>
<dbReference type="GO" id="GO:0006352">
    <property type="term" value="P:DNA-templated transcription initiation"/>
    <property type="evidence" value="ECO:0007669"/>
    <property type="project" value="UniProtKB-UniRule"/>
</dbReference>
<evidence type="ECO:0000256" key="4">
    <source>
        <dbReference type="ARBA" id="ARBA00023125"/>
    </source>
</evidence>
<feature type="short sequence motif" description="Polymerase core binding" evidence="6">
    <location>
        <begin position="90"/>
        <end position="103"/>
    </location>
</feature>
<comment type="subunit">
    <text evidence="6">Interacts with RsgI.</text>
</comment>